<dbReference type="SMART" id="SM00855">
    <property type="entry name" value="PGAM"/>
    <property type="match status" value="1"/>
</dbReference>
<evidence type="ECO:0000256" key="1">
    <source>
        <dbReference type="ARBA" id="ARBA00022801"/>
    </source>
</evidence>
<dbReference type="SUPFAM" id="SSF53254">
    <property type="entry name" value="Phosphoglycerate mutase-like"/>
    <property type="match status" value="1"/>
</dbReference>
<dbReference type="InterPro" id="IPR051695">
    <property type="entry name" value="Phosphoglycerate_Mutase"/>
</dbReference>
<sequence length="209" mass="24678">MEKTFYIIRHGETDFNKRGVVQGRGVNTDINEHGRKQAEAFYQAYKDVPFDRIYTSTLKRTHQTIQKFIDKGIPWTQFAGLDEMAWGIYEGMENSEEVKRAYDEMMGNWTEGKLHLKFDQAESPLDVRERQLEVLEKFIEDDDAKTILVCMHGRAMRLLLCLLTNRSLCEMEEFPHTNTTLYKVKYDGENFHILEFNNTDHLTKYCEQD</sequence>
<evidence type="ECO:0000313" key="5">
    <source>
        <dbReference type="Proteomes" id="UP000245647"/>
    </source>
</evidence>
<name>A0A2U2PL55_9SPHI</name>
<keyword evidence="5" id="KW-1185">Reference proteome</keyword>
<feature type="binding site" evidence="3">
    <location>
        <begin position="9"/>
        <end position="16"/>
    </location>
    <ligand>
        <name>substrate</name>
    </ligand>
</feature>
<dbReference type="GO" id="GO:0005829">
    <property type="term" value="C:cytosol"/>
    <property type="evidence" value="ECO:0007669"/>
    <property type="project" value="TreeGrafter"/>
</dbReference>
<dbReference type="InterPro" id="IPR001345">
    <property type="entry name" value="PG/BPGM_mutase_AS"/>
</dbReference>
<dbReference type="PROSITE" id="PS00175">
    <property type="entry name" value="PG_MUTASE"/>
    <property type="match status" value="1"/>
</dbReference>
<evidence type="ECO:0000256" key="3">
    <source>
        <dbReference type="PIRSR" id="PIRSR613078-2"/>
    </source>
</evidence>
<dbReference type="GO" id="GO:0043456">
    <property type="term" value="P:regulation of pentose-phosphate shunt"/>
    <property type="evidence" value="ECO:0007669"/>
    <property type="project" value="TreeGrafter"/>
</dbReference>
<dbReference type="Gene3D" id="3.40.50.1240">
    <property type="entry name" value="Phosphoglycerate mutase-like"/>
    <property type="match status" value="1"/>
</dbReference>
<dbReference type="InterPro" id="IPR029033">
    <property type="entry name" value="His_PPase_superfam"/>
</dbReference>
<dbReference type="PANTHER" id="PTHR46517:SF1">
    <property type="entry name" value="FRUCTOSE-2,6-BISPHOSPHATASE TIGAR"/>
    <property type="match status" value="1"/>
</dbReference>
<dbReference type="OrthoDB" id="9782128at2"/>
<keyword evidence="1" id="KW-0378">Hydrolase</keyword>
<dbReference type="PANTHER" id="PTHR46517">
    <property type="entry name" value="FRUCTOSE-2,6-BISPHOSPHATASE TIGAR"/>
    <property type="match status" value="1"/>
</dbReference>
<organism evidence="4 5">
    <name type="scientific">Pararcticibacter amylolyticus</name>
    <dbReference type="NCBI Taxonomy" id="2173175"/>
    <lineage>
        <taxon>Bacteria</taxon>
        <taxon>Pseudomonadati</taxon>
        <taxon>Bacteroidota</taxon>
        <taxon>Sphingobacteriia</taxon>
        <taxon>Sphingobacteriales</taxon>
        <taxon>Sphingobacteriaceae</taxon>
        <taxon>Pararcticibacter</taxon>
    </lineage>
</organism>
<dbReference type="Pfam" id="PF00300">
    <property type="entry name" value="His_Phos_1"/>
    <property type="match status" value="1"/>
</dbReference>
<comment type="caution">
    <text evidence="4">The sequence shown here is derived from an EMBL/GenBank/DDBJ whole genome shotgun (WGS) entry which is preliminary data.</text>
</comment>
<evidence type="ECO:0000256" key="2">
    <source>
        <dbReference type="PIRSR" id="PIRSR613078-1"/>
    </source>
</evidence>
<reference evidence="4 5" key="1">
    <citation type="submission" date="2018-04" db="EMBL/GenBank/DDBJ databases">
        <title>Pedobacter chongqingensis sp. nov., isolated from a rottenly hemp rope.</title>
        <authorList>
            <person name="Cai Y."/>
        </authorList>
    </citation>
    <scope>NUCLEOTIDE SEQUENCE [LARGE SCALE GENOMIC DNA]</scope>
    <source>
        <strain evidence="4 5">FJ4-8</strain>
    </source>
</reference>
<feature type="binding site" evidence="3">
    <location>
        <position position="60"/>
    </location>
    <ligand>
        <name>substrate</name>
    </ligand>
</feature>
<dbReference type="EMBL" id="QEAS01000002">
    <property type="protein sequence ID" value="PWG82130.1"/>
    <property type="molecule type" value="Genomic_DNA"/>
</dbReference>
<dbReference type="Proteomes" id="UP000245647">
    <property type="component" value="Unassembled WGS sequence"/>
</dbReference>
<gene>
    <name evidence="4" type="ORF">DDR33_03690</name>
</gene>
<dbReference type="PIRSF" id="PIRSF000709">
    <property type="entry name" value="6PFK_2-Ptase"/>
    <property type="match status" value="1"/>
</dbReference>
<evidence type="ECO:0000313" key="4">
    <source>
        <dbReference type="EMBL" id="PWG82130.1"/>
    </source>
</evidence>
<dbReference type="AlphaFoldDB" id="A0A2U2PL55"/>
<dbReference type="RefSeq" id="WP_109414407.1">
    <property type="nucleotide sequence ID" value="NZ_QEAS01000002.1"/>
</dbReference>
<feature type="active site" description="Proton donor/acceptor" evidence="2">
    <location>
        <position position="83"/>
    </location>
</feature>
<dbReference type="GO" id="GO:0045820">
    <property type="term" value="P:negative regulation of glycolytic process"/>
    <property type="evidence" value="ECO:0007669"/>
    <property type="project" value="TreeGrafter"/>
</dbReference>
<dbReference type="InterPro" id="IPR013078">
    <property type="entry name" value="His_Pase_superF_clade-1"/>
</dbReference>
<accession>A0A2U2PL55</accession>
<feature type="active site" description="Tele-phosphohistidine intermediate" evidence="2">
    <location>
        <position position="10"/>
    </location>
</feature>
<protein>
    <submittedName>
        <fullName evidence="4">Histidine phosphatase family protein</fullName>
    </submittedName>
</protein>
<dbReference type="GO" id="GO:0004331">
    <property type="term" value="F:fructose-2,6-bisphosphate 2-phosphatase activity"/>
    <property type="evidence" value="ECO:0007669"/>
    <property type="project" value="TreeGrafter"/>
</dbReference>
<proteinExistence type="predicted"/>
<dbReference type="CDD" id="cd07067">
    <property type="entry name" value="HP_PGM_like"/>
    <property type="match status" value="1"/>
</dbReference>